<feature type="region of interest" description="Disordered" evidence="1">
    <location>
        <begin position="159"/>
        <end position="200"/>
    </location>
</feature>
<sequence>MAWDSKATRRRQSSAASRTRDIAIHARNQSRQPTQPLSDHVADPFLTDFLVPSFDPASYLNSTLPPLQTSKSNPQPNSLPLSDLSITAQSTLSQLNAHTTRLTAVLTQLTDDIIRSGSRLAYEVEVLRGETISLSETLAETLDSDINQFIPGGIKPILSSSSSSADPAPRTRALSSLPVPLPQPTPPPQTPEVSDPPPISHLRTLTLVKSRLSQTQSTFGAAMSFVFPPSETSVSSSFLSVSAPDSSHVLSTEEKGQQVLSELKQEIVDLLENNKEDPIKGIEDAARRVEELKDLCLVWKGTAEEKGRVRFVEGLARLVEERHERLLREMNGGGGQGNGREGGNLVKKQEEDRDDGGCRNGNAAAAAAGGGTGAGSGGGGGYGGYGLISQLQKLRGGM</sequence>
<reference evidence="2" key="1">
    <citation type="journal article" date="2023" name="Mol. Phylogenet. Evol.">
        <title>Genome-scale phylogeny and comparative genomics of the fungal order Sordariales.</title>
        <authorList>
            <person name="Hensen N."/>
            <person name="Bonometti L."/>
            <person name="Westerberg I."/>
            <person name="Brannstrom I.O."/>
            <person name="Guillou S."/>
            <person name="Cros-Aarteil S."/>
            <person name="Calhoun S."/>
            <person name="Haridas S."/>
            <person name="Kuo A."/>
            <person name="Mondo S."/>
            <person name="Pangilinan J."/>
            <person name="Riley R."/>
            <person name="LaButti K."/>
            <person name="Andreopoulos B."/>
            <person name="Lipzen A."/>
            <person name="Chen C."/>
            <person name="Yan M."/>
            <person name="Daum C."/>
            <person name="Ng V."/>
            <person name="Clum A."/>
            <person name="Steindorff A."/>
            <person name="Ohm R.A."/>
            <person name="Martin F."/>
            <person name="Silar P."/>
            <person name="Natvig D.O."/>
            <person name="Lalanne C."/>
            <person name="Gautier V."/>
            <person name="Ament-Velasquez S.L."/>
            <person name="Kruys A."/>
            <person name="Hutchinson M.I."/>
            <person name="Powell A.J."/>
            <person name="Barry K."/>
            <person name="Miller A.N."/>
            <person name="Grigoriev I.V."/>
            <person name="Debuchy R."/>
            <person name="Gladieux P."/>
            <person name="Hiltunen Thoren M."/>
            <person name="Johannesson H."/>
        </authorList>
    </citation>
    <scope>NUCLEOTIDE SEQUENCE</scope>
    <source>
        <strain evidence="2">CBS 315.58</strain>
    </source>
</reference>
<comment type="caution">
    <text evidence="2">The sequence shown here is derived from an EMBL/GenBank/DDBJ whole genome shotgun (WGS) entry which is preliminary data.</text>
</comment>
<feature type="region of interest" description="Disordered" evidence="1">
    <location>
        <begin position="1"/>
        <end position="21"/>
    </location>
</feature>
<feature type="compositionally biased region" description="Gly residues" evidence="1">
    <location>
        <begin position="331"/>
        <end position="342"/>
    </location>
</feature>
<proteinExistence type="predicted"/>
<dbReference type="EMBL" id="MU863896">
    <property type="protein sequence ID" value="KAK4202601.1"/>
    <property type="molecule type" value="Genomic_DNA"/>
</dbReference>
<accession>A0AAN6XLN0</accession>
<dbReference type="Gene3D" id="6.10.250.2790">
    <property type="match status" value="1"/>
</dbReference>
<feature type="compositionally biased region" description="Pro residues" evidence="1">
    <location>
        <begin position="179"/>
        <end position="199"/>
    </location>
</feature>
<reference evidence="2" key="2">
    <citation type="submission" date="2023-05" db="EMBL/GenBank/DDBJ databases">
        <authorList>
            <consortium name="Lawrence Berkeley National Laboratory"/>
            <person name="Steindorff A."/>
            <person name="Hensen N."/>
            <person name="Bonometti L."/>
            <person name="Westerberg I."/>
            <person name="Brannstrom I.O."/>
            <person name="Guillou S."/>
            <person name="Cros-Aarteil S."/>
            <person name="Calhoun S."/>
            <person name="Haridas S."/>
            <person name="Kuo A."/>
            <person name="Mondo S."/>
            <person name="Pangilinan J."/>
            <person name="Riley R."/>
            <person name="Labutti K."/>
            <person name="Andreopoulos B."/>
            <person name="Lipzen A."/>
            <person name="Chen C."/>
            <person name="Yanf M."/>
            <person name="Daum C."/>
            <person name="Ng V."/>
            <person name="Clum A."/>
            <person name="Ohm R."/>
            <person name="Martin F."/>
            <person name="Silar P."/>
            <person name="Natvig D."/>
            <person name="Lalanne C."/>
            <person name="Gautier V."/>
            <person name="Ament-Velasquez S.L."/>
            <person name="Kruys A."/>
            <person name="Hutchinson M.I."/>
            <person name="Powell A.J."/>
            <person name="Barry K."/>
            <person name="Miller A.N."/>
            <person name="Grigoriev I.V."/>
            <person name="Debuchy R."/>
            <person name="Gladieux P."/>
            <person name="Thoren M.H."/>
            <person name="Johannesson H."/>
        </authorList>
    </citation>
    <scope>NUCLEOTIDE SEQUENCE</scope>
    <source>
        <strain evidence="2">CBS 315.58</strain>
    </source>
</reference>
<evidence type="ECO:0000256" key="1">
    <source>
        <dbReference type="SAM" id="MobiDB-lite"/>
    </source>
</evidence>
<evidence type="ECO:0000313" key="2">
    <source>
        <dbReference type="EMBL" id="KAK4202601.1"/>
    </source>
</evidence>
<gene>
    <name evidence="2" type="ORF">QBC40DRAFT_321490</name>
</gene>
<dbReference type="Proteomes" id="UP001303160">
    <property type="component" value="Unassembled WGS sequence"/>
</dbReference>
<keyword evidence="3" id="KW-1185">Reference proteome</keyword>
<feature type="region of interest" description="Disordered" evidence="1">
    <location>
        <begin position="329"/>
        <end position="375"/>
    </location>
</feature>
<organism evidence="2 3">
    <name type="scientific">Triangularia verruculosa</name>
    <dbReference type="NCBI Taxonomy" id="2587418"/>
    <lineage>
        <taxon>Eukaryota</taxon>
        <taxon>Fungi</taxon>
        <taxon>Dikarya</taxon>
        <taxon>Ascomycota</taxon>
        <taxon>Pezizomycotina</taxon>
        <taxon>Sordariomycetes</taxon>
        <taxon>Sordariomycetidae</taxon>
        <taxon>Sordariales</taxon>
        <taxon>Podosporaceae</taxon>
        <taxon>Triangularia</taxon>
    </lineage>
</organism>
<dbReference type="AlphaFoldDB" id="A0AAN6XLN0"/>
<protein>
    <submittedName>
        <fullName evidence="2">Uncharacterized protein</fullName>
    </submittedName>
</protein>
<feature type="compositionally biased region" description="Basic and acidic residues" evidence="1">
    <location>
        <begin position="347"/>
        <end position="357"/>
    </location>
</feature>
<evidence type="ECO:0000313" key="3">
    <source>
        <dbReference type="Proteomes" id="UP001303160"/>
    </source>
</evidence>
<name>A0AAN6XLN0_9PEZI</name>